<dbReference type="PANTHER" id="PTHR12192">
    <property type="entry name" value="CATION TRANSPORT PROTEIN CHAC-RELATED"/>
    <property type="match status" value="1"/>
</dbReference>
<evidence type="ECO:0000256" key="1">
    <source>
        <dbReference type="ARBA" id="ARBA00023239"/>
    </source>
</evidence>
<proteinExistence type="predicted"/>
<accession>A0A7R8Z2V6</accession>
<dbReference type="GO" id="GO:0005737">
    <property type="term" value="C:cytoplasm"/>
    <property type="evidence" value="ECO:0007669"/>
    <property type="project" value="TreeGrafter"/>
</dbReference>
<evidence type="ECO:0008006" key="3">
    <source>
        <dbReference type="Google" id="ProtNLM"/>
    </source>
</evidence>
<organism evidence="2">
    <name type="scientific">Timema douglasi</name>
    <name type="common">Walking stick</name>
    <dbReference type="NCBI Taxonomy" id="61478"/>
    <lineage>
        <taxon>Eukaryota</taxon>
        <taxon>Metazoa</taxon>
        <taxon>Ecdysozoa</taxon>
        <taxon>Arthropoda</taxon>
        <taxon>Hexapoda</taxon>
        <taxon>Insecta</taxon>
        <taxon>Pterygota</taxon>
        <taxon>Neoptera</taxon>
        <taxon>Polyneoptera</taxon>
        <taxon>Phasmatodea</taxon>
        <taxon>Timematodea</taxon>
        <taxon>Timematoidea</taxon>
        <taxon>Timematidae</taxon>
        <taxon>Timema</taxon>
    </lineage>
</organism>
<evidence type="ECO:0000313" key="2">
    <source>
        <dbReference type="EMBL" id="CAD7193958.1"/>
    </source>
</evidence>
<name>A0A7R8Z2V6_TIMDO</name>
<gene>
    <name evidence="2" type="ORF">TDIB3V08_LOCUS398</name>
</gene>
<dbReference type="GO" id="GO:0061928">
    <property type="term" value="F:glutathione specific gamma-glutamylcyclotransferase activity"/>
    <property type="evidence" value="ECO:0007669"/>
    <property type="project" value="InterPro"/>
</dbReference>
<sequence length="217" mass="24406">MRGVVWGRAFLLQGEAALPYLTTRECQLGGYISTITTVYPQPGVDTKPFPALLYLATPNNRPWLGESPQSQVVVSCVCCYRHWLGEAPLHEIACQIMESSGPSGHNVEYLLRLASFMKEQVPEAMDDHLFTLEIMFPQWSRVLSVVVPLSELAEVRSIVKDRNLCLKTLMGELGPRRSPQPPPDQEDHANNAVEVVRPDSFQFTSRVQTKKLRCLNI</sequence>
<dbReference type="PANTHER" id="PTHR12192:SF26">
    <property type="entry name" value="GLUTATHIONE-SPECIFIC GAMMA-GLUTAMYLCYCLOTRANSFERASE 1"/>
    <property type="match status" value="1"/>
</dbReference>
<keyword evidence="1" id="KW-0456">Lyase</keyword>
<dbReference type="Pfam" id="PF04752">
    <property type="entry name" value="ChaC"/>
    <property type="match status" value="2"/>
</dbReference>
<dbReference type="GO" id="GO:0006751">
    <property type="term" value="P:glutathione catabolic process"/>
    <property type="evidence" value="ECO:0007669"/>
    <property type="project" value="InterPro"/>
</dbReference>
<dbReference type="EMBL" id="OA564346">
    <property type="protein sequence ID" value="CAD7193958.1"/>
    <property type="molecule type" value="Genomic_DNA"/>
</dbReference>
<dbReference type="AlphaFoldDB" id="A0A7R8Z2V6"/>
<protein>
    <recommendedName>
        <fullName evidence="3">Gamma-glutamylcyclotransferase</fullName>
    </recommendedName>
</protein>
<dbReference type="InterPro" id="IPR006840">
    <property type="entry name" value="ChaC"/>
</dbReference>
<reference evidence="2" key="1">
    <citation type="submission" date="2020-11" db="EMBL/GenBank/DDBJ databases">
        <authorList>
            <person name="Tran Van P."/>
        </authorList>
    </citation>
    <scope>NUCLEOTIDE SEQUENCE</scope>
</reference>